<dbReference type="InterPro" id="IPR013761">
    <property type="entry name" value="SAM/pointed_sf"/>
</dbReference>
<dbReference type="AlphaFoldDB" id="A0A3N4LD79"/>
<feature type="domain" description="SAM" evidence="7">
    <location>
        <begin position="277"/>
        <end position="341"/>
    </location>
</feature>
<dbReference type="InterPro" id="IPR011993">
    <property type="entry name" value="PH-like_dom_sf"/>
</dbReference>
<dbReference type="GO" id="GO:0005802">
    <property type="term" value="C:trans-Golgi network"/>
    <property type="evidence" value="ECO:0007669"/>
    <property type="project" value="TreeGrafter"/>
</dbReference>
<evidence type="ECO:0000259" key="7">
    <source>
        <dbReference type="PROSITE" id="PS50105"/>
    </source>
</evidence>
<dbReference type="GO" id="GO:0005769">
    <property type="term" value="C:early endosome"/>
    <property type="evidence" value="ECO:0007669"/>
    <property type="project" value="TreeGrafter"/>
</dbReference>
<dbReference type="Gene3D" id="2.30.29.30">
    <property type="entry name" value="Pleckstrin-homology domain (PH domain)/Phosphotyrosine-binding domain (PTB)"/>
    <property type="match status" value="1"/>
</dbReference>
<feature type="compositionally biased region" description="Low complexity" evidence="4">
    <location>
        <begin position="964"/>
        <end position="985"/>
    </location>
</feature>
<evidence type="ECO:0000313" key="9">
    <source>
        <dbReference type="Proteomes" id="UP000267821"/>
    </source>
</evidence>
<dbReference type="SUPFAM" id="SSF50729">
    <property type="entry name" value="PH domain-like"/>
    <property type="match status" value="1"/>
</dbReference>
<dbReference type="Gene3D" id="2.30.30.40">
    <property type="entry name" value="SH3 Domains"/>
    <property type="match status" value="1"/>
</dbReference>
<dbReference type="Pfam" id="PF00018">
    <property type="entry name" value="SH3_1"/>
    <property type="match status" value="1"/>
</dbReference>
<protein>
    <submittedName>
        <fullName evidence="8">Uncharacterized protein</fullName>
    </submittedName>
</protein>
<evidence type="ECO:0000256" key="3">
    <source>
        <dbReference type="PROSITE-ProRule" id="PRU00192"/>
    </source>
</evidence>
<dbReference type="PANTHER" id="PTHR22902:SF27">
    <property type="entry name" value="PLECKSTRIN HOMOLOGY DOMAIN-CONTAINING FAMILY A MEMBER 3"/>
    <property type="match status" value="1"/>
</dbReference>
<evidence type="ECO:0000256" key="1">
    <source>
        <dbReference type="ARBA" id="ARBA00022443"/>
    </source>
</evidence>
<dbReference type="PROSITE" id="PS50105">
    <property type="entry name" value="SAM_DOMAIN"/>
    <property type="match status" value="1"/>
</dbReference>
<dbReference type="InParanoid" id="A0A3N4LD79"/>
<feature type="compositionally biased region" description="Polar residues" evidence="4">
    <location>
        <begin position="1019"/>
        <end position="1032"/>
    </location>
</feature>
<feature type="compositionally biased region" description="Polar residues" evidence="4">
    <location>
        <begin position="380"/>
        <end position="391"/>
    </location>
</feature>
<accession>A0A3N4LD79</accession>
<organism evidence="8 9">
    <name type="scientific">Terfezia boudieri ATCC MYA-4762</name>
    <dbReference type="NCBI Taxonomy" id="1051890"/>
    <lineage>
        <taxon>Eukaryota</taxon>
        <taxon>Fungi</taxon>
        <taxon>Dikarya</taxon>
        <taxon>Ascomycota</taxon>
        <taxon>Pezizomycotina</taxon>
        <taxon>Pezizomycetes</taxon>
        <taxon>Pezizales</taxon>
        <taxon>Pezizaceae</taxon>
        <taxon>Terfezia</taxon>
    </lineage>
</organism>
<dbReference type="GO" id="GO:0007032">
    <property type="term" value="P:endosome organization"/>
    <property type="evidence" value="ECO:0007669"/>
    <property type="project" value="TreeGrafter"/>
</dbReference>
<feature type="region of interest" description="Disordered" evidence="4">
    <location>
        <begin position="347"/>
        <end position="391"/>
    </location>
</feature>
<dbReference type="SMART" id="SM00454">
    <property type="entry name" value="SAM"/>
    <property type="match status" value="1"/>
</dbReference>
<dbReference type="SUPFAM" id="SSF50044">
    <property type="entry name" value="SH3-domain"/>
    <property type="match status" value="1"/>
</dbReference>
<evidence type="ECO:0000259" key="6">
    <source>
        <dbReference type="PROSITE" id="PS50003"/>
    </source>
</evidence>
<dbReference type="GO" id="GO:0001881">
    <property type="term" value="P:receptor recycling"/>
    <property type="evidence" value="ECO:0007669"/>
    <property type="project" value="TreeGrafter"/>
</dbReference>
<evidence type="ECO:0000313" key="8">
    <source>
        <dbReference type="EMBL" id="RPB20833.1"/>
    </source>
</evidence>
<dbReference type="PROSITE" id="PS50003">
    <property type="entry name" value="PH_DOMAIN"/>
    <property type="match status" value="1"/>
</dbReference>
<feature type="region of interest" description="Disordered" evidence="4">
    <location>
        <begin position="503"/>
        <end position="664"/>
    </location>
</feature>
<feature type="region of interest" description="Disordered" evidence="4">
    <location>
        <begin position="215"/>
        <end position="261"/>
    </location>
</feature>
<evidence type="ECO:0000256" key="4">
    <source>
        <dbReference type="SAM" id="MobiDB-lite"/>
    </source>
</evidence>
<proteinExistence type="predicted"/>
<dbReference type="GO" id="GO:0055037">
    <property type="term" value="C:recycling endosome"/>
    <property type="evidence" value="ECO:0007669"/>
    <property type="project" value="TreeGrafter"/>
</dbReference>
<feature type="region of interest" description="Disordered" evidence="4">
    <location>
        <begin position="834"/>
        <end position="882"/>
    </location>
</feature>
<keyword evidence="9" id="KW-1185">Reference proteome</keyword>
<feature type="compositionally biased region" description="Acidic residues" evidence="4">
    <location>
        <begin position="245"/>
        <end position="257"/>
    </location>
</feature>
<feature type="compositionally biased region" description="Low complexity" evidence="4">
    <location>
        <begin position="834"/>
        <end position="845"/>
    </location>
</feature>
<feature type="compositionally biased region" description="Low complexity" evidence="4">
    <location>
        <begin position="517"/>
        <end position="538"/>
    </location>
</feature>
<dbReference type="Proteomes" id="UP000267821">
    <property type="component" value="Unassembled WGS sequence"/>
</dbReference>
<dbReference type="PROSITE" id="PS50002">
    <property type="entry name" value="SH3"/>
    <property type="match status" value="1"/>
</dbReference>
<dbReference type="STRING" id="1051890.A0A3N4LD79"/>
<dbReference type="CDD" id="cd09535">
    <property type="entry name" value="SAM_BOI-like_fungal"/>
    <property type="match status" value="1"/>
</dbReference>
<dbReference type="InterPro" id="IPR036028">
    <property type="entry name" value="SH3-like_dom_sf"/>
</dbReference>
<dbReference type="SMART" id="SM00233">
    <property type="entry name" value="PH"/>
    <property type="match status" value="1"/>
</dbReference>
<keyword evidence="1 3" id="KW-0728">SH3 domain</keyword>
<name>A0A3N4LD79_9PEZI</name>
<dbReference type="InterPro" id="IPR045188">
    <property type="entry name" value="Boi1/Boi2-like"/>
</dbReference>
<dbReference type="SUPFAM" id="SSF47769">
    <property type="entry name" value="SAM/Pointed domain"/>
    <property type="match status" value="1"/>
</dbReference>
<dbReference type="InterPro" id="IPR001660">
    <property type="entry name" value="SAM"/>
</dbReference>
<feature type="compositionally biased region" description="Polar residues" evidence="4">
    <location>
        <begin position="596"/>
        <end position="613"/>
    </location>
</feature>
<feature type="compositionally biased region" description="Acidic residues" evidence="4">
    <location>
        <begin position="1001"/>
        <end position="1013"/>
    </location>
</feature>
<sequence length="1095" mass="116935">MASLLSHDIGAVDMDFSAALVPKQTYLLVLHDFHARSPDELTLKKGERVELLLDDSDYGDGWYLGRSLTSNERGLFPEGSSIPPSLATVTQLTRAVYTTSIIVQDDEPPTPTQLSATGTENQEGNTVSDLPSSTPSPILQGASGASSTSPLMVDKAIKGGMSGTMDRTISLVGDIGGAAMPPPTFGRPAVVEDTLSDIEEAISEISSRNKIIKNHNQRHSQAPRLPEPIPQEPDSGSEYSRDNDQIDSDSEAEDDDTPPLIYRSSEVTYTIDEVSQWTPTAVADYLRSRGVSERTCDKFEEQEVTGSILIQLQMTDLKELDLGSFGRRFEAWKEIENLVLNLQASPKSRGSSSVRLSIASKEGSPRSRNSTVGAGILPRIQSQHNRPASRQNIPKQRIDVQGANALMSSSAMQPPGTAHTFIAETPMSAMFERPRSPPESPPRVQNRQLRDFSSSYSTSMGLQSALAAGASILAAGGARGNTPHHRESSFDRNWKLSNVIQQNRPSTASGPAHKANTSSGTTDSFTGDSGFGGSNSNTPMVAEKSYISGGESSTSKGPKVLQKKNTSGFGDGQRKTSYTEEQRVRAGTALSRHSRIGSTDTVRGESSPSLTSQGKDKSRPKSNSFSESGSYTFEHPRFSLSPAPLPTKRGVSDPPAQHAPTPAPIVTRSASEKIGSANTTAIVSPVVTSPMSAKSAQDALHLKSSVSVTIEGGMKTRERTSECHAYKAAASHSELRKKAKKHNTSAWQEGLRNITPLEAAKEADFSGWMFKRGSGSVPRWGVRFFVLNGRRLSYFYNEDDTKERGLIDITSHKVLAATGDRIVNFHASLAGLTKTSSPASTATSPQFFQGLESPRGGGDISPKRSPLGPNSPLSPTENGERERERGWFTFKLVPPAPGAARGVMFTAPKLHYFATDTKETGRAWMAAIMKATIEIDSTRPVTSSFSAATISLAKARALRARPPDLAIFKPPNSSPGGSSAAGDSNRGLAITGIDIDHDAENDQDNGDADVEENGDIHSRSGSRAGSHISTGTKGTGSEKRFGFGSETMLNPPSEGFLGMSGAGDVRTLGSGSLRSPSLEKLLSGEEVVALNEVDG</sequence>
<dbReference type="EMBL" id="ML121567">
    <property type="protein sequence ID" value="RPB20833.1"/>
    <property type="molecule type" value="Genomic_DNA"/>
</dbReference>
<dbReference type="Pfam" id="PF07647">
    <property type="entry name" value="SAM_2"/>
    <property type="match status" value="1"/>
</dbReference>
<feature type="compositionally biased region" description="Polar residues" evidence="4">
    <location>
        <begin position="112"/>
        <end position="150"/>
    </location>
</feature>
<dbReference type="SMART" id="SM00326">
    <property type="entry name" value="SH3"/>
    <property type="match status" value="1"/>
</dbReference>
<feature type="domain" description="SH3" evidence="5">
    <location>
        <begin position="22"/>
        <end position="86"/>
    </location>
</feature>
<dbReference type="GO" id="GO:0005829">
    <property type="term" value="C:cytosol"/>
    <property type="evidence" value="ECO:0007669"/>
    <property type="project" value="GOC"/>
</dbReference>
<feature type="domain" description="PH" evidence="6">
    <location>
        <begin position="762"/>
        <end position="933"/>
    </location>
</feature>
<dbReference type="InterPro" id="IPR001849">
    <property type="entry name" value="PH_domain"/>
</dbReference>
<dbReference type="FunCoup" id="A0A3N4LD79">
    <property type="interactions" value="168"/>
</dbReference>
<evidence type="ECO:0000259" key="5">
    <source>
        <dbReference type="PROSITE" id="PS50002"/>
    </source>
</evidence>
<dbReference type="InterPro" id="IPR001452">
    <property type="entry name" value="SH3_domain"/>
</dbReference>
<dbReference type="OrthoDB" id="73680at2759"/>
<reference evidence="8 9" key="1">
    <citation type="journal article" date="2018" name="Nat. Ecol. Evol.">
        <title>Pezizomycetes genomes reveal the molecular basis of ectomycorrhizal truffle lifestyle.</title>
        <authorList>
            <person name="Murat C."/>
            <person name="Payen T."/>
            <person name="Noel B."/>
            <person name="Kuo A."/>
            <person name="Morin E."/>
            <person name="Chen J."/>
            <person name="Kohler A."/>
            <person name="Krizsan K."/>
            <person name="Balestrini R."/>
            <person name="Da Silva C."/>
            <person name="Montanini B."/>
            <person name="Hainaut M."/>
            <person name="Levati E."/>
            <person name="Barry K.W."/>
            <person name="Belfiori B."/>
            <person name="Cichocki N."/>
            <person name="Clum A."/>
            <person name="Dockter R.B."/>
            <person name="Fauchery L."/>
            <person name="Guy J."/>
            <person name="Iotti M."/>
            <person name="Le Tacon F."/>
            <person name="Lindquist E.A."/>
            <person name="Lipzen A."/>
            <person name="Malagnac F."/>
            <person name="Mello A."/>
            <person name="Molinier V."/>
            <person name="Miyauchi S."/>
            <person name="Poulain J."/>
            <person name="Riccioni C."/>
            <person name="Rubini A."/>
            <person name="Sitrit Y."/>
            <person name="Splivallo R."/>
            <person name="Traeger S."/>
            <person name="Wang M."/>
            <person name="Zifcakova L."/>
            <person name="Wipf D."/>
            <person name="Zambonelli A."/>
            <person name="Paolocci F."/>
            <person name="Nowrousian M."/>
            <person name="Ottonello S."/>
            <person name="Baldrian P."/>
            <person name="Spatafora J.W."/>
            <person name="Henrissat B."/>
            <person name="Nagy L.G."/>
            <person name="Aury J.M."/>
            <person name="Wincker P."/>
            <person name="Grigoriev I.V."/>
            <person name="Bonfante P."/>
            <person name="Martin F.M."/>
        </authorList>
    </citation>
    <scope>NUCLEOTIDE SEQUENCE [LARGE SCALE GENOMIC DNA]</scope>
    <source>
        <strain evidence="8 9">ATCC MYA-4762</strain>
    </source>
</reference>
<feature type="compositionally biased region" description="Polar residues" evidence="4">
    <location>
        <begin position="621"/>
        <end position="631"/>
    </location>
</feature>
<dbReference type="PANTHER" id="PTHR22902">
    <property type="entry name" value="SESQUIPEDALIAN"/>
    <property type="match status" value="1"/>
</dbReference>
<dbReference type="Gene3D" id="1.10.150.50">
    <property type="entry name" value="Transcription Factor, Ets-1"/>
    <property type="match status" value="1"/>
</dbReference>
<feature type="region of interest" description="Disordered" evidence="4">
    <location>
        <begin position="964"/>
        <end position="1062"/>
    </location>
</feature>
<evidence type="ECO:0000256" key="2">
    <source>
        <dbReference type="ARBA" id="ARBA00022553"/>
    </source>
</evidence>
<feature type="region of interest" description="Disordered" evidence="4">
    <location>
        <begin position="105"/>
        <end position="150"/>
    </location>
</feature>
<gene>
    <name evidence="8" type="ORF">L211DRAFT_852020</name>
</gene>
<keyword evidence="2" id="KW-0597">Phosphoprotein</keyword>
<dbReference type="GO" id="GO:0042147">
    <property type="term" value="P:retrograde transport, endosome to Golgi"/>
    <property type="evidence" value="ECO:0007669"/>
    <property type="project" value="TreeGrafter"/>
</dbReference>
<feature type="compositionally biased region" description="Basic and acidic residues" evidence="4">
    <location>
        <begin position="572"/>
        <end position="584"/>
    </location>
</feature>